<dbReference type="OrthoDB" id="9784101at2"/>
<evidence type="ECO:0000313" key="4">
    <source>
        <dbReference type="Proteomes" id="UP000319143"/>
    </source>
</evidence>
<dbReference type="Proteomes" id="UP000319143">
    <property type="component" value="Unassembled WGS sequence"/>
</dbReference>
<dbReference type="PANTHER" id="PTHR45128:SF1">
    <property type="entry name" value="S-ADENOSYLMETHIONINE-DEPENDENT METHYLTRANSFERASE RV2258C"/>
    <property type="match status" value="1"/>
</dbReference>
<dbReference type="GO" id="GO:0032259">
    <property type="term" value="P:methylation"/>
    <property type="evidence" value="ECO:0007669"/>
    <property type="project" value="UniProtKB-KW"/>
</dbReference>
<evidence type="ECO:0000256" key="1">
    <source>
        <dbReference type="SAM" id="MobiDB-lite"/>
    </source>
</evidence>
<dbReference type="InterPro" id="IPR053173">
    <property type="entry name" value="SAM-binding_MTase"/>
</dbReference>
<dbReference type="EC" id="2.1.1.163" evidence="3"/>
<organism evidence="3 4">
    <name type="scientific">Novipirellula artificiosorum</name>
    <dbReference type="NCBI Taxonomy" id="2528016"/>
    <lineage>
        <taxon>Bacteria</taxon>
        <taxon>Pseudomonadati</taxon>
        <taxon>Planctomycetota</taxon>
        <taxon>Planctomycetia</taxon>
        <taxon>Pirellulales</taxon>
        <taxon>Pirellulaceae</taxon>
        <taxon>Novipirellula</taxon>
    </lineage>
</organism>
<evidence type="ECO:0000313" key="3">
    <source>
        <dbReference type="EMBL" id="TWU42440.1"/>
    </source>
</evidence>
<protein>
    <submittedName>
        <fullName evidence="3">Demethylmenaquinone methyltransferase</fullName>
        <ecNumber evidence="3">2.1.1.163</ecNumber>
    </submittedName>
</protein>
<gene>
    <name evidence="3" type="primary">ubiE_1</name>
    <name evidence="3" type="ORF">Poly41_07370</name>
</gene>
<dbReference type="Gene3D" id="3.40.50.150">
    <property type="entry name" value="Vaccinia Virus protein VP39"/>
    <property type="match status" value="1"/>
</dbReference>
<keyword evidence="3" id="KW-0808">Transferase</keyword>
<dbReference type="Pfam" id="PF13847">
    <property type="entry name" value="Methyltransf_31"/>
    <property type="match status" value="1"/>
</dbReference>
<comment type="caution">
    <text evidence="3">The sequence shown here is derived from an EMBL/GenBank/DDBJ whole genome shotgun (WGS) entry which is preliminary data.</text>
</comment>
<keyword evidence="4" id="KW-1185">Reference proteome</keyword>
<dbReference type="SUPFAM" id="SSF53335">
    <property type="entry name" value="S-adenosyl-L-methionine-dependent methyltransferases"/>
    <property type="match status" value="1"/>
</dbReference>
<dbReference type="CDD" id="cd02440">
    <property type="entry name" value="AdoMet_MTases"/>
    <property type="match status" value="1"/>
</dbReference>
<feature type="domain" description="Methyltransferase" evidence="2">
    <location>
        <begin position="114"/>
        <end position="239"/>
    </location>
</feature>
<keyword evidence="3" id="KW-0489">Methyltransferase</keyword>
<dbReference type="GO" id="GO:0043770">
    <property type="term" value="F:demethylmenaquinone methyltransferase activity"/>
    <property type="evidence" value="ECO:0007669"/>
    <property type="project" value="UniProtKB-EC"/>
</dbReference>
<proteinExistence type="predicted"/>
<accession>A0A5C6E0Q8</accession>
<name>A0A5C6E0Q8_9BACT</name>
<dbReference type="PANTHER" id="PTHR45128">
    <property type="entry name" value="METHYLTRANSFERASE TYPE 11"/>
    <property type="match status" value="1"/>
</dbReference>
<sequence length="293" mass="33711">MPLSPSLNWYRVKRIRHRLFFLVLFFGVPFPESGWAQQSADNSEAVASAASDPDTAAENRPADEMPPLEEARRTYLDRIVAQPMSHRGASWLVRPNRDLEENATESLDQLRLIEGMTVCDLGCGNGYWTIPMAKAVAETGQVFAVDIQPEMLQMLRARAGREHLRNVTPVRGKINDPNLGVNELDLLLMVDVYHEFSHPESMLWHIRRALKPEGVIALLEYREEDRNVPIKPLHKMSKTQIIKEYKQNHFKLVREYNKLPWQHLMFFARDDSPLAEISPQPTSAVLKELHERN</sequence>
<feature type="region of interest" description="Disordered" evidence="1">
    <location>
        <begin position="39"/>
        <end position="68"/>
    </location>
</feature>
<dbReference type="InterPro" id="IPR029063">
    <property type="entry name" value="SAM-dependent_MTases_sf"/>
</dbReference>
<reference evidence="3 4" key="1">
    <citation type="submission" date="2019-02" db="EMBL/GenBank/DDBJ databases">
        <title>Deep-cultivation of Planctomycetes and their phenomic and genomic characterization uncovers novel biology.</title>
        <authorList>
            <person name="Wiegand S."/>
            <person name="Jogler M."/>
            <person name="Boedeker C."/>
            <person name="Pinto D."/>
            <person name="Vollmers J."/>
            <person name="Rivas-Marin E."/>
            <person name="Kohn T."/>
            <person name="Peeters S.H."/>
            <person name="Heuer A."/>
            <person name="Rast P."/>
            <person name="Oberbeckmann S."/>
            <person name="Bunk B."/>
            <person name="Jeske O."/>
            <person name="Meyerdierks A."/>
            <person name="Storesund J.E."/>
            <person name="Kallscheuer N."/>
            <person name="Luecker S."/>
            <person name="Lage O.M."/>
            <person name="Pohl T."/>
            <person name="Merkel B.J."/>
            <person name="Hornburger P."/>
            <person name="Mueller R.-W."/>
            <person name="Bruemmer F."/>
            <person name="Labrenz M."/>
            <person name="Spormann A.M."/>
            <person name="Op Den Camp H."/>
            <person name="Overmann J."/>
            <person name="Amann R."/>
            <person name="Jetten M.S.M."/>
            <person name="Mascher T."/>
            <person name="Medema M.H."/>
            <person name="Devos D.P."/>
            <person name="Kaster A.-K."/>
            <person name="Ovreas L."/>
            <person name="Rohde M."/>
            <person name="Galperin M.Y."/>
            <person name="Jogler C."/>
        </authorList>
    </citation>
    <scope>NUCLEOTIDE SEQUENCE [LARGE SCALE GENOMIC DNA]</scope>
    <source>
        <strain evidence="3 4">Poly41</strain>
    </source>
</reference>
<evidence type="ECO:0000259" key="2">
    <source>
        <dbReference type="Pfam" id="PF13847"/>
    </source>
</evidence>
<dbReference type="EMBL" id="SJPV01000001">
    <property type="protein sequence ID" value="TWU42440.1"/>
    <property type="molecule type" value="Genomic_DNA"/>
</dbReference>
<dbReference type="InterPro" id="IPR025714">
    <property type="entry name" value="Methyltranfer_dom"/>
</dbReference>
<dbReference type="AlphaFoldDB" id="A0A5C6E0Q8"/>